<dbReference type="InParanoid" id="A0A420XKH7"/>
<dbReference type="PIRSF" id="PIRSF036625">
    <property type="entry name" value="GAF_ANTAR"/>
    <property type="match status" value="1"/>
</dbReference>
<sequence>MAVPSELVAVFARMNGLLISSETVDTALRLVTVLALEAVPGASGVGITLVDRDGTRQTAAATGPDVERADELQYDLDEGPCLAAYRSRTMVRVDDTATDRRWPRWAARAQDIGFGSALSTPLVAGDVVVGVIKVYAAEPGALGDRAAYLLGLFSVQAALLLANVQAYDASERLSEGLKDALRARELGALARGILMSSRGLDEAGAFAELVSMANQEHRPVESVARALVESTARRER</sequence>
<dbReference type="InterPro" id="IPR005561">
    <property type="entry name" value="ANTAR"/>
</dbReference>
<proteinExistence type="predicted"/>
<organism evidence="6 7">
    <name type="scientific">Motilibacter peucedani</name>
    <dbReference type="NCBI Taxonomy" id="598650"/>
    <lineage>
        <taxon>Bacteria</taxon>
        <taxon>Bacillati</taxon>
        <taxon>Actinomycetota</taxon>
        <taxon>Actinomycetes</taxon>
        <taxon>Motilibacterales</taxon>
        <taxon>Motilibacteraceae</taxon>
        <taxon>Motilibacter</taxon>
    </lineage>
</organism>
<dbReference type="InterPro" id="IPR011006">
    <property type="entry name" value="CheY-like_superfamily"/>
</dbReference>
<dbReference type="SMART" id="SM01012">
    <property type="entry name" value="ANTAR"/>
    <property type="match status" value="1"/>
</dbReference>
<evidence type="ECO:0000256" key="1">
    <source>
        <dbReference type="ARBA" id="ARBA00022679"/>
    </source>
</evidence>
<dbReference type="Proteomes" id="UP000281955">
    <property type="component" value="Unassembled WGS sequence"/>
</dbReference>
<dbReference type="InterPro" id="IPR003018">
    <property type="entry name" value="GAF"/>
</dbReference>
<evidence type="ECO:0000256" key="2">
    <source>
        <dbReference type="ARBA" id="ARBA00022777"/>
    </source>
</evidence>
<dbReference type="InterPro" id="IPR036388">
    <property type="entry name" value="WH-like_DNA-bd_sf"/>
</dbReference>
<dbReference type="Pfam" id="PF13185">
    <property type="entry name" value="GAF_2"/>
    <property type="match status" value="1"/>
</dbReference>
<keyword evidence="4" id="KW-0804">Transcription</keyword>
<keyword evidence="7" id="KW-1185">Reference proteome</keyword>
<dbReference type="InterPro" id="IPR012074">
    <property type="entry name" value="GAF_ANTAR"/>
</dbReference>
<keyword evidence="3" id="KW-0805">Transcription regulation</keyword>
<evidence type="ECO:0000256" key="4">
    <source>
        <dbReference type="ARBA" id="ARBA00023163"/>
    </source>
</evidence>
<dbReference type="AlphaFoldDB" id="A0A420XKH7"/>
<keyword evidence="1" id="KW-0808">Transferase</keyword>
<comment type="caution">
    <text evidence="6">The sequence shown here is derived from an EMBL/GenBank/DDBJ whole genome shotgun (WGS) entry which is preliminary data.</text>
</comment>
<accession>A0A420XKH7</accession>
<evidence type="ECO:0000259" key="5">
    <source>
        <dbReference type="PROSITE" id="PS50921"/>
    </source>
</evidence>
<evidence type="ECO:0000313" key="6">
    <source>
        <dbReference type="EMBL" id="RKS67947.1"/>
    </source>
</evidence>
<keyword evidence="2" id="KW-0418">Kinase</keyword>
<dbReference type="Gene3D" id="1.10.10.10">
    <property type="entry name" value="Winged helix-like DNA-binding domain superfamily/Winged helix DNA-binding domain"/>
    <property type="match status" value="1"/>
</dbReference>
<reference evidence="6 7" key="1">
    <citation type="submission" date="2018-10" db="EMBL/GenBank/DDBJ databases">
        <title>Genomic Encyclopedia of Archaeal and Bacterial Type Strains, Phase II (KMG-II): from individual species to whole genera.</title>
        <authorList>
            <person name="Goeker M."/>
        </authorList>
    </citation>
    <scope>NUCLEOTIDE SEQUENCE [LARGE SCALE GENOMIC DNA]</scope>
    <source>
        <strain evidence="6 7">RP-AC37</strain>
    </source>
</reference>
<dbReference type="SUPFAM" id="SSF55781">
    <property type="entry name" value="GAF domain-like"/>
    <property type="match status" value="1"/>
</dbReference>
<dbReference type="Gene3D" id="3.30.450.40">
    <property type="match status" value="1"/>
</dbReference>
<gene>
    <name evidence="6" type="ORF">CLV35_3853</name>
</gene>
<name>A0A420XKH7_9ACTN</name>
<dbReference type="SMART" id="SM00065">
    <property type="entry name" value="GAF"/>
    <property type="match status" value="1"/>
</dbReference>
<feature type="domain" description="ANTAR" evidence="5">
    <location>
        <begin position="167"/>
        <end position="228"/>
    </location>
</feature>
<dbReference type="Pfam" id="PF03861">
    <property type="entry name" value="ANTAR"/>
    <property type="match status" value="1"/>
</dbReference>
<protein>
    <submittedName>
        <fullName evidence="6">ANTAR domain-containing protein</fullName>
    </submittedName>
</protein>
<dbReference type="SUPFAM" id="SSF52172">
    <property type="entry name" value="CheY-like"/>
    <property type="match status" value="1"/>
</dbReference>
<dbReference type="InterPro" id="IPR029016">
    <property type="entry name" value="GAF-like_dom_sf"/>
</dbReference>
<dbReference type="EMBL" id="RBWV01000017">
    <property type="protein sequence ID" value="RKS67947.1"/>
    <property type="molecule type" value="Genomic_DNA"/>
</dbReference>
<dbReference type="GO" id="GO:0003723">
    <property type="term" value="F:RNA binding"/>
    <property type="evidence" value="ECO:0007669"/>
    <property type="project" value="InterPro"/>
</dbReference>
<dbReference type="GO" id="GO:0016301">
    <property type="term" value="F:kinase activity"/>
    <property type="evidence" value="ECO:0007669"/>
    <property type="project" value="UniProtKB-KW"/>
</dbReference>
<evidence type="ECO:0000256" key="3">
    <source>
        <dbReference type="ARBA" id="ARBA00023015"/>
    </source>
</evidence>
<evidence type="ECO:0000313" key="7">
    <source>
        <dbReference type="Proteomes" id="UP000281955"/>
    </source>
</evidence>
<dbReference type="PROSITE" id="PS50921">
    <property type="entry name" value="ANTAR"/>
    <property type="match status" value="1"/>
</dbReference>